<feature type="domain" description="4'-phosphopantetheinyl transferase" evidence="4">
    <location>
        <begin position="5"/>
        <end position="99"/>
    </location>
</feature>
<evidence type="ECO:0000256" key="3">
    <source>
        <dbReference type="ARBA" id="ARBA00022842"/>
    </source>
</evidence>
<evidence type="ECO:0000256" key="1">
    <source>
        <dbReference type="ARBA" id="ARBA00022679"/>
    </source>
</evidence>
<gene>
    <name evidence="5" type="ORF">DVZ84_18970</name>
</gene>
<proteinExistence type="predicted"/>
<dbReference type="InterPro" id="IPR004568">
    <property type="entry name" value="Ppantetheine-prot_Trfase_dom"/>
</dbReference>
<accession>A0A369V746</accession>
<name>A0A369V746_9ACTN</name>
<dbReference type="EMBL" id="QQBH01000011">
    <property type="protein sequence ID" value="RDD87700.1"/>
    <property type="molecule type" value="Genomic_DNA"/>
</dbReference>
<evidence type="ECO:0000313" key="6">
    <source>
        <dbReference type="Proteomes" id="UP000253742"/>
    </source>
</evidence>
<dbReference type="InterPro" id="IPR037143">
    <property type="entry name" value="4-PPantetheinyl_Trfase_dom_sf"/>
</dbReference>
<dbReference type="NCBIfam" id="TIGR00556">
    <property type="entry name" value="pantethn_trn"/>
    <property type="match status" value="1"/>
</dbReference>
<dbReference type="SUPFAM" id="SSF56214">
    <property type="entry name" value="4'-phosphopantetheinyl transferase"/>
    <property type="match status" value="1"/>
</dbReference>
<evidence type="ECO:0000256" key="2">
    <source>
        <dbReference type="ARBA" id="ARBA00022723"/>
    </source>
</evidence>
<dbReference type="GO" id="GO:0006633">
    <property type="term" value="P:fatty acid biosynthetic process"/>
    <property type="evidence" value="ECO:0007669"/>
    <property type="project" value="InterPro"/>
</dbReference>
<protein>
    <submittedName>
        <fullName evidence="5">Holo-ACP synthase</fullName>
    </submittedName>
</protein>
<dbReference type="Gene3D" id="3.90.470.20">
    <property type="entry name" value="4'-phosphopantetheinyl transferase domain"/>
    <property type="match status" value="1"/>
</dbReference>
<dbReference type="GO" id="GO:0000287">
    <property type="term" value="F:magnesium ion binding"/>
    <property type="evidence" value="ECO:0007669"/>
    <property type="project" value="InterPro"/>
</dbReference>
<keyword evidence="2" id="KW-0479">Metal-binding</keyword>
<evidence type="ECO:0000313" key="5">
    <source>
        <dbReference type="EMBL" id="RDD87700.1"/>
    </source>
</evidence>
<reference evidence="5 6" key="1">
    <citation type="submission" date="2018-07" db="EMBL/GenBank/DDBJ databases">
        <title>Genome guided investigation of antibiotics producing actinomycetales strain isolated from a Macau mangrove ecosystem.</title>
        <authorList>
            <person name="Hu D."/>
        </authorList>
    </citation>
    <scope>NUCLEOTIDE SEQUENCE [LARGE SCALE GENOMIC DNA]</scope>
    <source>
        <strain evidence="5 6">2297</strain>
    </source>
</reference>
<evidence type="ECO:0000259" key="4">
    <source>
        <dbReference type="Pfam" id="PF01648"/>
    </source>
</evidence>
<keyword evidence="1" id="KW-0808">Transferase</keyword>
<dbReference type="InterPro" id="IPR008278">
    <property type="entry name" value="4-PPantetheinyl_Trfase_dom"/>
</dbReference>
<dbReference type="OrthoDB" id="517356at2"/>
<dbReference type="STRING" id="146923.Spa2297_26675"/>
<dbReference type="Pfam" id="PF01648">
    <property type="entry name" value="ACPS"/>
    <property type="match status" value="1"/>
</dbReference>
<dbReference type="Proteomes" id="UP000253742">
    <property type="component" value="Unassembled WGS sequence"/>
</dbReference>
<dbReference type="GO" id="GO:0008897">
    <property type="term" value="F:holo-[acyl-carrier-protein] synthase activity"/>
    <property type="evidence" value="ECO:0007669"/>
    <property type="project" value="InterPro"/>
</dbReference>
<dbReference type="AlphaFoldDB" id="A0A369V746"/>
<keyword evidence="3" id="KW-0460">Magnesium</keyword>
<sequence>MMSTGFDLQSVEELARRRHLRDSGTVFTEGERAHCRSRPDPDASLAGLFSAKEAFVKALSSMGGAPAHTFPEIEIGHGPAGQPRLRLHGDLGRWCRRHGVRAEVSISHTAGMAGAVVVLLAGTTTNEGHAA</sequence>
<organism evidence="5 6">
    <name type="scientific">Streptomyces parvulus</name>
    <dbReference type="NCBI Taxonomy" id="146923"/>
    <lineage>
        <taxon>Bacteria</taxon>
        <taxon>Bacillati</taxon>
        <taxon>Actinomycetota</taxon>
        <taxon>Actinomycetes</taxon>
        <taxon>Kitasatosporales</taxon>
        <taxon>Streptomycetaceae</taxon>
        <taxon>Streptomyces</taxon>
    </lineage>
</organism>
<comment type="caution">
    <text evidence="5">The sequence shown here is derived from an EMBL/GenBank/DDBJ whole genome shotgun (WGS) entry which is preliminary data.</text>
</comment>